<accession>A0AA38N1K8</accession>
<reference evidence="2" key="2">
    <citation type="journal article" date="2023" name="Proc. Natl. Acad. Sci. U.S.A.">
        <title>A global phylogenomic analysis of the shiitake genus Lentinula.</title>
        <authorList>
            <person name="Sierra-Patev S."/>
            <person name="Min B."/>
            <person name="Naranjo-Ortiz M."/>
            <person name="Looney B."/>
            <person name="Konkel Z."/>
            <person name="Slot J.C."/>
            <person name="Sakamoto Y."/>
            <person name="Steenwyk J.L."/>
            <person name="Rokas A."/>
            <person name="Carro J."/>
            <person name="Camarero S."/>
            <person name="Ferreira P."/>
            <person name="Molpeceres G."/>
            <person name="Ruiz-Duenas F.J."/>
            <person name="Serrano A."/>
            <person name="Henrissat B."/>
            <person name="Drula E."/>
            <person name="Hughes K.W."/>
            <person name="Mata J.L."/>
            <person name="Ishikawa N.K."/>
            <person name="Vargas-Isla R."/>
            <person name="Ushijima S."/>
            <person name="Smith C.A."/>
            <person name="Donoghue J."/>
            <person name="Ahrendt S."/>
            <person name="Andreopoulos W."/>
            <person name="He G."/>
            <person name="LaButti K."/>
            <person name="Lipzen A."/>
            <person name="Ng V."/>
            <person name="Riley R."/>
            <person name="Sandor L."/>
            <person name="Barry K."/>
            <person name="Martinez A.T."/>
            <person name="Xiao Y."/>
            <person name="Gibbons J.G."/>
            <person name="Terashima K."/>
            <person name="Grigoriev I.V."/>
            <person name="Hibbett D."/>
        </authorList>
    </citation>
    <scope>NUCLEOTIDE SEQUENCE</scope>
    <source>
        <strain evidence="2">ET3784</strain>
    </source>
</reference>
<organism evidence="2 3">
    <name type="scientific">Lentinula guzmanii</name>
    <dbReference type="NCBI Taxonomy" id="2804957"/>
    <lineage>
        <taxon>Eukaryota</taxon>
        <taxon>Fungi</taxon>
        <taxon>Dikarya</taxon>
        <taxon>Basidiomycota</taxon>
        <taxon>Agaricomycotina</taxon>
        <taxon>Agaricomycetes</taxon>
        <taxon>Agaricomycetidae</taxon>
        <taxon>Agaricales</taxon>
        <taxon>Marasmiineae</taxon>
        <taxon>Omphalotaceae</taxon>
        <taxon>Lentinula</taxon>
    </lineage>
</organism>
<dbReference type="AlphaFoldDB" id="A0AA38N1K8"/>
<evidence type="ECO:0000313" key="3">
    <source>
        <dbReference type="Proteomes" id="UP001176059"/>
    </source>
</evidence>
<comment type="caution">
    <text evidence="2">The sequence shown here is derived from an EMBL/GenBank/DDBJ whole genome shotgun (WGS) entry which is preliminary data.</text>
</comment>
<gene>
    <name evidence="2" type="ORF">DFJ43DRAFT_175735</name>
</gene>
<feature type="chain" id="PRO_5041205696" evidence="1">
    <location>
        <begin position="30"/>
        <end position="254"/>
    </location>
</feature>
<evidence type="ECO:0000256" key="1">
    <source>
        <dbReference type="SAM" id="SignalP"/>
    </source>
</evidence>
<keyword evidence="1" id="KW-0732">Signal</keyword>
<name>A0AA38N1K8_9AGAR</name>
<dbReference type="Proteomes" id="UP001176059">
    <property type="component" value="Unassembled WGS sequence"/>
</dbReference>
<keyword evidence="3" id="KW-1185">Reference proteome</keyword>
<feature type="signal peptide" evidence="1">
    <location>
        <begin position="1"/>
        <end position="29"/>
    </location>
</feature>
<sequence length="254" mass="29124">MGFVAECILPRRKMSWFLLLSALLGWVEWVRDGCEGVWFQSCGFVVGVLEPWEQLYSVFTCAVHVFSRLAGGGKCASLFVGRRLGSSVEVFGQRCATRVNSGSRRHYHASFLSYSVHYHSFAYFRDIFPAGSSFSFRVINVSVGLFRRIFKWLVYFRYRLGKVCLFPSKIWKRGQCVLLALDLMVVVPDQGAQYQHLPYPLRWDKLVSPRIKETKFPKSCAILTNFRDKSGGSSLVALTMLMALWSFCWKGIMF</sequence>
<reference evidence="2" key="1">
    <citation type="submission" date="2022-08" db="EMBL/GenBank/DDBJ databases">
        <authorList>
            <consortium name="DOE Joint Genome Institute"/>
            <person name="Min B."/>
            <person name="Sierra-Patev S."/>
            <person name="Naranjo-Ortiz M."/>
            <person name="Looney B."/>
            <person name="Konkel Z."/>
            <person name="Slot J.C."/>
            <person name="Sakamoto Y."/>
            <person name="Steenwyk J.L."/>
            <person name="Rokas A."/>
            <person name="Carro J."/>
            <person name="Camarero S."/>
            <person name="Ferreira P."/>
            <person name="Molpeceres G."/>
            <person name="Ruiz-duenas F.J."/>
            <person name="Serrano A."/>
            <person name="Henrissat B."/>
            <person name="Drula E."/>
            <person name="Hughes K.W."/>
            <person name="Mata J.L."/>
            <person name="Ishikawa N.K."/>
            <person name="Vargas-Isla R."/>
            <person name="Ushijima S."/>
            <person name="Smith C.A."/>
            <person name="Ahrendt S."/>
            <person name="Andreopoulos W."/>
            <person name="He G."/>
            <person name="LaButti K."/>
            <person name="Lipzen A."/>
            <person name="Ng V."/>
            <person name="Riley R."/>
            <person name="Sandor L."/>
            <person name="Barry K."/>
            <person name="Martinez A.T."/>
            <person name="Xiao Y."/>
            <person name="Gibbons J.G."/>
            <person name="Terashima K."/>
            <person name="Hibbett D.S."/>
            <person name="Grigoriev I.V."/>
        </authorList>
    </citation>
    <scope>NUCLEOTIDE SEQUENCE</scope>
    <source>
        <strain evidence="2">ET3784</strain>
    </source>
</reference>
<proteinExistence type="predicted"/>
<evidence type="ECO:0000313" key="2">
    <source>
        <dbReference type="EMBL" id="KAJ3733996.1"/>
    </source>
</evidence>
<protein>
    <submittedName>
        <fullName evidence="2">Uncharacterized protein</fullName>
    </submittedName>
</protein>
<dbReference type="EMBL" id="JANVFO010000015">
    <property type="protein sequence ID" value="KAJ3733996.1"/>
    <property type="molecule type" value="Genomic_DNA"/>
</dbReference>